<reference evidence="4 5" key="1">
    <citation type="submission" date="2024-03" db="EMBL/GenBank/DDBJ databases">
        <title>Draft genome sequence of Pseudonocardia tropica JCM 19149.</title>
        <authorList>
            <person name="Butdee W."/>
            <person name="Duangmal K."/>
        </authorList>
    </citation>
    <scope>NUCLEOTIDE SEQUENCE [LARGE SCALE GENOMIC DNA]</scope>
    <source>
        <strain evidence="4 5">JCM 19149</strain>
    </source>
</reference>
<dbReference type="PROSITE" id="PS01125">
    <property type="entry name" value="ROK"/>
    <property type="match status" value="1"/>
</dbReference>
<dbReference type="InterPro" id="IPR036388">
    <property type="entry name" value="WH-like_DNA-bd_sf"/>
</dbReference>
<dbReference type="InterPro" id="IPR049874">
    <property type="entry name" value="ROK_cs"/>
</dbReference>
<keyword evidence="5" id="KW-1185">Reference proteome</keyword>
<dbReference type="InterPro" id="IPR000600">
    <property type="entry name" value="ROK"/>
</dbReference>
<dbReference type="Proteomes" id="UP001464923">
    <property type="component" value="Unassembled WGS sequence"/>
</dbReference>
<dbReference type="SUPFAM" id="SSF53067">
    <property type="entry name" value="Actin-like ATPase domain"/>
    <property type="match status" value="1"/>
</dbReference>
<dbReference type="Pfam" id="PF00480">
    <property type="entry name" value="ROK"/>
    <property type="match status" value="1"/>
</dbReference>
<evidence type="ECO:0000259" key="3">
    <source>
        <dbReference type="Pfam" id="PF12802"/>
    </source>
</evidence>
<dbReference type="SUPFAM" id="SSF46785">
    <property type="entry name" value="Winged helix' DNA-binding domain"/>
    <property type="match status" value="1"/>
</dbReference>
<sequence length="401" mass="40091">MTSMSAGSRPSTEGPGRAETDRWRATAEVLDEVRREPGLTRVELARRLRLASGSATEIAARLRDLGWVTEERAPCGGRGRPTTTLTPNPDGPGVVAVDVRFEGWRAGFAGLDGTPVAVRSGRHRRRDPDAVAAELDGVVAELVAAAAGPVVAVGIGIAATVVDEHIAEAGGGQGWSPLDVRRIGAGLGLPVLVGNDANLAGVAEVRDGAAAGARTALFVTVEVGIGGALVLDGCAQTGARGAAGELGHLPFGDPGAGCVCGARGCWTTGVDGRALAVLLGEPQPDAPYTYTRAVLDRAAAGEPGPSAAVTSASASLARGIAGLVNAHDPEVVVLAGLGPALRAAAPEAFAVAYDAGLMAFRRAVAPPVHDDAHGEDGVLRGAAAIALDHAVSAPGLAARAG</sequence>
<dbReference type="Gene3D" id="1.10.10.10">
    <property type="entry name" value="Winged helix-like DNA-binding domain superfamily/Winged helix DNA-binding domain"/>
    <property type="match status" value="1"/>
</dbReference>
<dbReference type="RefSeq" id="WP_345646017.1">
    <property type="nucleotide sequence ID" value="NZ_BAABLY010000039.1"/>
</dbReference>
<dbReference type="InterPro" id="IPR036390">
    <property type="entry name" value="WH_DNA-bd_sf"/>
</dbReference>
<dbReference type="PANTHER" id="PTHR18964:SF149">
    <property type="entry name" value="BIFUNCTIONAL UDP-N-ACETYLGLUCOSAMINE 2-EPIMERASE_N-ACETYLMANNOSAMINE KINASE"/>
    <property type="match status" value="1"/>
</dbReference>
<evidence type="ECO:0000256" key="2">
    <source>
        <dbReference type="SAM" id="MobiDB-lite"/>
    </source>
</evidence>
<feature type="compositionally biased region" description="Polar residues" evidence="2">
    <location>
        <begin position="1"/>
        <end position="11"/>
    </location>
</feature>
<evidence type="ECO:0000256" key="1">
    <source>
        <dbReference type="ARBA" id="ARBA00006479"/>
    </source>
</evidence>
<dbReference type="Pfam" id="PF12802">
    <property type="entry name" value="MarR_2"/>
    <property type="match status" value="1"/>
</dbReference>
<protein>
    <submittedName>
        <fullName evidence="4">ROK family transcriptional regulator</fullName>
    </submittedName>
</protein>
<gene>
    <name evidence="4" type="ORF">WHI96_17150</name>
</gene>
<dbReference type="InterPro" id="IPR043129">
    <property type="entry name" value="ATPase_NBD"/>
</dbReference>
<dbReference type="Gene3D" id="3.30.420.40">
    <property type="match status" value="2"/>
</dbReference>
<dbReference type="EMBL" id="JBEDNP010000009">
    <property type="protein sequence ID" value="MEQ3540546.1"/>
    <property type="molecule type" value="Genomic_DNA"/>
</dbReference>
<proteinExistence type="inferred from homology"/>
<organism evidence="4 5">
    <name type="scientific">Pseudonocardia tropica</name>
    <dbReference type="NCBI Taxonomy" id="681289"/>
    <lineage>
        <taxon>Bacteria</taxon>
        <taxon>Bacillati</taxon>
        <taxon>Actinomycetota</taxon>
        <taxon>Actinomycetes</taxon>
        <taxon>Pseudonocardiales</taxon>
        <taxon>Pseudonocardiaceae</taxon>
        <taxon>Pseudonocardia</taxon>
    </lineage>
</organism>
<accession>A0ABV1JX60</accession>
<dbReference type="InterPro" id="IPR000835">
    <property type="entry name" value="HTH_MarR-typ"/>
</dbReference>
<feature type="domain" description="HTH marR-type" evidence="3">
    <location>
        <begin position="26"/>
        <end position="78"/>
    </location>
</feature>
<evidence type="ECO:0000313" key="4">
    <source>
        <dbReference type="EMBL" id="MEQ3540546.1"/>
    </source>
</evidence>
<dbReference type="PANTHER" id="PTHR18964">
    <property type="entry name" value="ROK (REPRESSOR, ORF, KINASE) FAMILY"/>
    <property type="match status" value="1"/>
</dbReference>
<evidence type="ECO:0000313" key="5">
    <source>
        <dbReference type="Proteomes" id="UP001464923"/>
    </source>
</evidence>
<comment type="similarity">
    <text evidence="1">Belongs to the ROK (NagC/XylR) family.</text>
</comment>
<comment type="caution">
    <text evidence="4">The sequence shown here is derived from an EMBL/GenBank/DDBJ whole genome shotgun (WGS) entry which is preliminary data.</text>
</comment>
<name>A0ABV1JX60_9PSEU</name>
<feature type="region of interest" description="Disordered" evidence="2">
    <location>
        <begin position="1"/>
        <end position="23"/>
    </location>
</feature>